<dbReference type="InterPro" id="IPR041401">
    <property type="entry name" value="TseB-like_dom"/>
</dbReference>
<accession>A0A3G3JWR9</accession>
<dbReference type="EMBL" id="CP033433">
    <property type="protein sequence ID" value="AYQ72678.1"/>
    <property type="molecule type" value="Genomic_DNA"/>
</dbReference>
<organism evidence="3 4">
    <name type="scientific">Cohnella candidum</name>
    <dbReference type="NCBI Taxonomy" id="2674991"/>
    <lineage>
        <taxon>Bacteria</taxon>
        <taxon>Bacillati</taxon>
        <taxon>Bacillota</taxon>
        <taxon>Bacilli</taxon>
        <taxon>Bacillales</taxon>
        <taxon>Paenibacillaceae</taxon>
        <taxon>Cohnella</taxon>
    </lineage>
</organism>
<gene>
    <name evidence="3" type="ORF">EAV92_08955</name>
</gene>
<keyword evidence="4" id="KW-1185">Reference proteome</keyword>
<dbReference type="Pfam" id="PF17881">
    <property type="entry name" value="TseB"/>
    <property type="match status" value="1"/>
</dbReference>
<dbReference type="KEGG" id="coh:EAV92_08955"/>
<evidence type="ECO:0000313" key="4">
    <source>
        <dbReference type="Proteomes" id="UP000269097"/>
    </source>
</evidence>
<evidence type="ECO:0000256" key="1">
    <source>
        <dbReference type="SAM" id="Phobius"/>
    </source>
</evidence>
<proteinExistence type="predicted"/>
<dbReference type="SUPFAM" id="SSF54403">
    <property type="entry name" value="Cystatin/monellin"/>
    <property type="match status" value="2"/>
</dbReference>
<feature type="domain" description="Cell wall elongation regulator TseB-like" evidence="2">
    <location>
        <begin position="53"/>
        <end position="94"/>
    </location>
</feature>
<protein>
    <recommendedName>
        <fullName evidence="2">Cell wall elongation regulator TseB-like domain-containing protein</fullName>
    </recommendedName>
</protein>
<keyword evidence="1" id="KW-0472">Membrane</keyword>
<keyword evidence="1" id="KW-0812">Transmembrane</keyword>
<sequence>MSLSRTESRRRLTSLSMGKWVAAGIVFVALLVLAFVLYVRTADSSYRADERRAVTIAKVQGGLTDIDQAVWYTWDDSLWIVSGQDKDGQSWILWERSDGIVKEKASDGYTESRIRERFAADRPAAVPLRVQPGWFGGMPAWEIRYRKSPASDQQGIDFYSFKEGALLKAYDLPGN</sequence>
<dbReference type="Gene3D" id="3.10.450.40">
    <property type="match status" value="1"/>
</dbReference>
<dbReference type="RefSeq" id="WP_123040760.1">
    <property type="nucleotide sequence ID" value="NZ_CP033433.1"/>
</dbReference>
<evidence type="ECO:0000313" key="3">
    <source>
        <dbReference type="EMBL" id="AYQ72678.1"/>
    </source>
</evidence>
<name>A0A3G3JWR9_9BACL</name>
<dbReference type="AlphaFoldDB" id="A0A3G3JWR9"/>
<reference evidence="3 4" key="1">
    <citation type="submission" date="2018-10" db="EMBL/GenBank/DDBJ databases">
        <title>Genome Sequence of Cohnella sp.</title>
        <authorList>
            <person name="Srinivasan S."/>
            <person name="Kim M.K."/>
        </authorList>
    </citation>
    <scope>NUCLEOTIDE SEQUENCE [LARGE SCALE GENOMIC DNA]</scope>
    <source>
        <strain evidence="3 4">18JY8-7</strain>
    </source>
</reference>
<keyword evidence="1" id="KW-1133">Transmembrane helix</keyword>
<dbReference type="InterPro" id="IPR046350">
    <property type="entry name" value="Cystatin_sf"/>
</dbReference>
<dbReference type="Proteomes" id="UP000269097">
    <property type="component" value="Chromosome"/>
</dbReference>
<feature type="transmembrane region" description="Helical" evidence="1">
    <location>
        <begin position="20"/>
        <end position="39"/>
    </location>
</feature>
<evidence type="ECO:0000259" key="2">
    <source>
        <dbReference type="Pfam" id="PF17881"/>
    </source>
</evidence>